<proteinExistence type="predicted"/>
<evidence type="ECO:0000313" key="3">
    <source>
        <dbReference type="Proteomes" id="UP000011116"/>
    </source>
</evidence>
<organism evidence="2 3">
    <name type="scientific">Hordeum vulgare subsp. vulgare</name>
    <name type="common">Domesticated barley</name>
    <dbReference type="NCBI Taxonomy" id="112509"/>
    <lineage>
        <taxon>Eukaryota</taxon>
        <taxon>Viridiplantae</taxon>
        <taxon>Streptophyta</taxon>
        <taxon>Embryophyta</taxon>
        <taxon>Tracheophyta</taxon>
        <taxon>Spermatophyta</taxon>
        <taxon>Magnoliopsida</taxon>
        <taxon>Liliopsida</taxon>
        <taxon>Poales</taxon>
        <taxon>Poaceae</taxon>
        <taxon>BOP clade</taxon>
        <taxon>Pooideae</taxon>
        <taxon>Triticodae</taxon>
        <taxon>Triticeae</taxon>
        <taxon>Hordeinae</taxon>
        <taxon>Hordeum</taxon>
    </lineage>
</organism>
<keyword evidence="3" id="KW-1185">Reference proteome</keyword>
<reference evidence="3" key="1">
    <citation type="journal article" date="2012" name="Nature">
        <title>A physical, genetic and functional sequence assembly of the barley genome.</title>
        <authorList>
            <consortium name="The International Barley Genome Sequencing Consortium"/>
            <person name="Mayer K.F."/>
            <person name="Waugh R."/>
            <person name="Brown J.W."/>
            <person name="Schulman A."/>
            <person name="Langridge P."/>
            <person name="Platzer M."/>
            <person name="Fincher G.B."/>
            <person name="Muehlbauer G.J."/>
            <person name="Sato K."/>
            <person name="Close T.J."/>
            <person name="Wise R.P."/>
            <person name="Stein N."/>
        </authorList>
    </citation>
    <scope>NUCLEOTIDE SEQUENCE [LARGE SCALE GENOMIC DNA]</scope>
    <source>
        <strain evidence="3">cv. Morex</strain>
    </source>
</reference>
<dbReference type="Gramene" id="HORVU.MOREX.r3.3HG0329500.1">
    <property type="protein sequence ID" value="HORVU.MOREX.r3.3HG0329500.1"/>
    <property type="gene ID" value="HORVU.MOREX.r3.3HG0329500"/>
</dbReference>
<sequence length="82" mass="9305">MDSRPVIVCFLMVLALLANPTSSENCMVVDDRSTGGDIFCTKPICKLTCTFEARDRKGKLKDYHCEKKNIYTSYCFCTVCFD</sequence>
<evidence type="ECO:0000256" key="1">
    <source>
        <dbReference type="SAM" id="SignalP"/>
    </source>
</evidence>
<accession>A0A8I6Y8L6</accession>
<protein>
    <submittedName>
        <fullName evidence="2">Uncharacterized protein</fullName>
    </submittedName>
</protein>
<evidence type="ECO:0000313" key="2">
    <source>
        <dbReference type="EnsemblPlants" id="HORVU.MOREX.r3.3HG0329500.1"/>
    </source>
</evidence>
<feature type="chain" id="PRO_5035308661" evidence="1">
    <location>
        <begin position="24"/>
        <end position="82"/>
    </location>
</feature>
<reference evidence="2" key="3">
    <citation type="submission" date="2022-01" db="UniProtKB">
        <authorList>
            <consortium name="EnsemblPlants"/>
        </authorList>
    </citation>
    <scope>IDENTIFICATION</scope>
    <source>
        <strain evidence="2">subsp. vulgare</strain>
    </source>
</reference>
<dbReference type="AlphaFoldDB" id="A0A8I6Y8L6"/>
<dbReference type="OMA" id="CEKKNAM"/>
<dbReference type="Gramene" id="HORVU.MOREX.r2.3HG0274400.1">
    <property type="protein sequence ID" value="HORVU.MOREX.r2.3HG0274400.1"/>
    <property type="gene ID" value="HORVU.MOREX.r2.3HG0274400"/>
</dbReference>
<feature type="signal peptide" evidence="1">
    <location>
        <begin position="1"/>
        <end position="23"/>
    </location>
</feature>
<name>A0A8I6Y8L6_HORVV</name>
<keyword evidence="1" id="KW-0732">Signal</keyword>
<dbReference type="Proteomes" id="UP000011116">
    <property type="component" value="Chromosome 3H"/>
</dbReference>
<reference evidence="2" key="2">
    <citation type="submission" date="2020-10" db="EMBL/GenBank/DDBJ databases">
        <authorList>
            <person name="Scholz U."/>
            <person name="Mascher M."/>
            <person name="Fiebig A."/>
        </authorList>
    </citation>
    <scope>NUCLEOTIDE SEQUENCE [LARGE SCALE GENOMIC DNA]</scope>
    <source>
        <strain evidence="2">cv. Morex</strain>
    </source>
</reference>
<dbReference type="EnsemblPlants" id="HORVU.MOREX.r3.3HG0329500.1">
    <property type="protein sequence ID" value="HORVU.MOREX.r3.3HG0329500.1"/>
    <property type="gene ID" value="HORVU.MOREX.r3.3HG0329500"/>
</dbReference>